<gene>
    <name evidence="2" type="ORF">ID47_08200</name>
</gene>
<dbReference type="Pfam" id="PF01722">
    <property type="entry name" value="BolA"/>
    <property type="match status" value="1"/>
</dbReference>
<name>A0A077B180_9PROT</name>
<dbReference type="eggNOG" id="COG0271">
    <property type="taxonomic scope" value="Bacteria"/>
</dbReference>
<comment type="similarity">
    <text evidence="1">Belongs to the BolA/IbaG family.</text>
</comment>
<dbReference type="PANTHER" id="PTHR46230:SF7">
    <property type="entry name" value="BOLA-LIKE PROTEIN 1"/>
    <property type="match status" value="1"/>
</dbReference>
<dbReference type="SUPFAM" id="SSF82657">
    <property type="entry name" value="BolA-like"/>
    <property type="match status" value="1"/>
</dbReference>
<evidence type="ECO:0000313" key="2">
    <source>
        <dbReference type="EMBL" id="AIK96705.1"/>
    </source>
</evidence>
<dbReference type="EMBL" id="CP008941">
    <property type="protein sequence ID" value="AIK96705.1"/>
    <property type="molecule type" value="Genomic_DNA"/>
</dbReference>
<sequence length="86" mass="9624">MGKIKDIIIEKLQTHLHPTLLKVQDDSSKHAGHADAGEETHFRIIIQSSALHGLSRVAAHQRIYQILDDELKTTVHALAIQIRSSQ</sequence>
<dbReference type="InterPro" id="IPR036065">
    <property type="entry name" value="BolA-like_sf"/>
</dbReference>
<dbReference type="Proteomes" id="UP000028926">
    <property type="component" value="Chromosome"/>
</dbReference>
<dbReference type="InterPro" id="IPR002634">
    <property type="entry name" value="BolA"/>
</dbReference>
<protein>
    <recommendedName>
        <fullName evidence="4">BolA family transcriptional regulator</fullName>
    </recommendedName>
</protein>
<evidence type="ECO:0008006" key="4">
    <source>
        <dbReference type="Google" id="ProtNLM"/>
    </source>
</evidence>
<evidence type="ECO:0000313" key="3">
    <source>
        <dbReference type="Proteomes" id="UP000028926"/>
    </source>
</evidence>
<dbReference type="PANTHER" id="PTHR46230">
    <property type="match status" value="1"/>
</dbReference>
<dbReference type="GO" id="GO:0016226">
    <property type="term" value="P:iron-sulfur cluster assembly"/>
    <property type="evidence" value="ECO:0007669"/>
    <property type="project" value="TreeGrafter"/>
</dbReference>
<proteinExistence type="inferred from homology"/>
<dbReference type="PIRSF" id="PIRSF003113">
    <property type="entry name" value="BolA"/>
    <property type="match status" value="1"/>
</dbReference>
<accession>A0A077B180</accession>
<dbReference type="RefSeq" id="WP_038465338.1">
    <property type="nucleotide sequence ID" value="NZ_CP008941.1"/>
</dbReference>
<dbReference type="OrthoDB" id="9811118at2"/>
<evidence type="ECO:0000256" key="1">
    <source>
        <dbReference type="RuleBase" id="RU003860"/>
    </source>
</evidence>
<organism evidence="2 3">
    <name type="scientific">Candidatus Odyssella acanthamoebae</name>
    <dbReference type="NCBI Taxonomy" id="91604"/>
    <lineage>
        <taxon>Bacteria</taxon>
        <taxon>Pseudomonadati</taxon>
        <taxon>Pseudomonadota</taxon>
        <taxon>Alphaproteobacteria</taxon>
        <taxon>Holosporales</taxon>
        <taxon>Candidatus Paracaedibacteraceae</taxon>
        <taxon>Candidatus Odyssella</taxon>
    </lineage>
</organism>
<dbReference type="Gene3D" id="3.30.300.90">
    <property type="entry name" value="BolA-like"/>
    <property type="match status" value="1"/>
</dbReference>
<dbReference type="HOGENOM" id="CLU_109462_2_1_5"/>
<dbReference type="AlphaFoldDB" id="A0A077B180"/>
<reference evidence="2 3" key="1">
    <citation type="submission" date="2014-07" db="EMBL/GenBank/DDBJ databases">
        <title>Comparative genomic insights into amoeba endosymbionts belonging to the families of Holosporaceae and Candidatus Midichloriaceae within Rickettsiales.</title>
        <authorList>
            <person name="Wang Z."/>
            <person name="Wu M."/>
        </authorList>
    </citation>
    <scope>NUCLEOTIDE SEQUENCE [LARGE SCALE GENOMIC DNA]</scope>
    <source>
        <strain evidence="2">PRA3</strain>
    </source>
</reference>
<dbReference type="KEGG" id="paca:ID47_08200"/>
<keyword evidence="3" id="KW-1185">Reference proteome</keyword>